<dbReference type="InterPro" id="IPR003646">
    <property type="entry name" value="SH3-like_bac-type"/>
</dbReference>
<dbReference type="AlphaFoldDB" id="A0A1N7MMR6"/>
<sequence length="252" mass="26791">MIIEAPLATTRMACPDTASSTQEDTVLRLLSDRVTIDFDPVAELMILTREADRITLAPIVAGRDRSEGNPPGVFTAGYVNVFGLEGPLNIRQEATTTSAIVTRVLAGTLLRNLGCESREDRDWCQISFIDASGLTGWAAAEYLQPAPALVRAKDGVFDRIGGLSCSIPQDGSAQDCDFGLARDGGHSAALMIYRPDGGTSLLGFIDGRFSMAFEDGAPIAGFESTSEGDTLTVTGEGARYEVPTALLEHTLE</sequence>
<keyword evidence="3" id="KW-1185">Reference proteome</keyword>
<dbReference type="Gene3D" id="2.30.30.40">
    <property type="entry name" value="SH3 Domains"/>
    <property type="match status" value="1"/>
</dbReference>
<accession>A0A1N7MMR6</accession>
<gene>
    <name evidence="2" type="ORF">SAMN05421759_1058</name>
</gene>
<dbReference type="PROSITE" id="PS51781">
    <property type="entry name" value="SH3B"/>
    <property type="match status" value="1"/>
</dbReference>
<evidence type="ECO:0000259" key="1">
    <source>
        <dbReference type="PROSITE" id="PS51781"/>
    </source>
</evidence>
<feature type="domain" description="SH3b" evidence="1">
    <location>
        <begin position="74"/>
        <end position="147"/>
    </location>
</feature>
<dbReference type="Proteomes" id="UP000186684">
    <property type="component" value="Unassembled WGS sequence"/>
</dbReference>
<proteinExistence type="predicted"/>
<evidence type="ECO:0000313" key="2">
    <source>
        <dbReference type="EMBL" id="SIS87322.1"/>
    </source>
</evidence>
<reference evidence="3" key="1">
    <citation type="submission" date="2017-01" db="EMBL/GenBank/DDBJ databases">
        <authorList>
            <person name="Varghese N."/>
            <person name="Submissions S."/>
        </authorList>
    </citation>
    <scope>NUCLEOTIDE SEQUENCE [LARGE SCALE GENOMIC DNA]</scope>
    <source>
        <strain evidence="3">DSM 29430</strain>
    </source>
</reference>
<dbReference type="Pfam" id="PF08239">
    <property type="entry name" value="SH3_3"/>
    <property type="match status" value="1"/>
</dbReference>
<dbReference type="STRING" id="633194.SAMN05421759_1058"/>
<dbReference type="EMBL" id="FTOQ01000005">
    <property type="protein sequence ID" value="SIS87322.1"/>
    <property type="molecule type" value="Genomic_DNA"/>
</dbReference>
<evidence type="ECO:0000313" key="3">
    <source>
        <dbReference type="Proteomes" id="UP000186684"/>
    </source>
</evidence>
<name>A0A1N7MMR6_9RHOB</name>
<protein>
    <submittedName>
        <fullName evidence="2">META domain-containing protein</fullName>
    </submittedName>
</protein>
<organism evidence="2 3">
    <name type="scientific">Roseivivax lentus</name>
    <dbReference type="NCBI Taxonomy" id="633194"/>
    <lineage>
        <taxon>Bacteria</taxon>
        <taxon>Pseudomonadati</taxon>
        <taxon>Pseudomonadota</taxon>
        <taxon>Alphaproteobacteria</taxon>
        <taxon>Rhodobacterales</taxon>
        <taxon>Roseobacteraceae</taxon>
        <taxon>Roseivivax</taxon>
    </lineage>
</organism>